<dbReference type="AlphaFoldDB" id="A0A2S5DM25"/>
<feature type="signal peptide" evidence="1">
    <location>
        <begin position="1"/>
        <end position="23"/>
    </location>
</feature>
<proteinExistence type="predicted"/>
<accession>A0A2S5DM25</accession>
<keyword evidence="1" id="KW-0732">Signal</keyword>
<name>A0A2S5DM25_9BURK</name>
<gene>
    <name evidence="2" type="ORF">C3743_39855</name>
</gene>
<dbReference type="RefSeq" id="WP_059896658.1">
    <property type="nucleotide sequence ID" value="NZ_PQVP01000006.1"/>
</dbReference>
<evidence type="ECO:0000313" key="2">
    <source>
        <dbReference type="EMBL" id="POZ80140.1"/>
    </source>
</evidence>
<dbReference type="Proteomes" id="UP000238655">
    <property type="component" value="Unassembled WGS sequence"/>
</dbReference>
<feature type="chain" id="PRO_5015480148" evidence="1">
    <location>
        <begin position="24"/>
        <end position="125"/>
    </location>
</feature>
<protein>
    <submittedName>
        <fullName evidence="2">Uncharacterized protein</fullName>
    </submittedName>
</protein>
<sequence>MKCTLKAIVVAAALVTAASGAQAASYTVDVQFPDDANAKPVTLELDDSGKPQTAKSPGGVFVAIYARHALAGKMLESSVNVIDKVGTEQASGTGITTEYLSLGQPRSIHSPSGASVVLTLKQIHG</sequence>
<evidence type="ECO:0000313" key="3">
    <source>
        <dbReference type="Proteomes" id="UP000238655"/>
    </source>
</evidence>
<reference evidence="2 3" key="1">
    <citation type="submission" date="2018-01" db="EMBL/GenBank/DDBJ databases">
        <title>Successful Treatment of Persistent Burkholderia cepacia Bacteremia with Ceftazidime-Avibactam.</title>
        <authorList>
            <person name="Tamma P."/>
            <person name="Fan Y."/>
            <person name="Bergman Y."/>
            <person name="Sick-Samuels A."/>
            <person name="Hsu A."/>
            <person name="Timp W."/>
            <person name="Simner P."/>
        </authorList>
    </citation>
    <scope>NUCLEOTIDE SEQUENCE [LARGE SCALE GENOMIC DNA]</scope>
    <source>
        <strain evidence="2 3">170816</strain>
    </source>
</reference>
<organism evidence="2 3">
    <name type="scientific">Burkholderia contaminans</name>
    <dbReference type="NCBI Taxonomy" id="488447"/>
    <lineage>
        <taxon>Bacteria</taxon>
        <taxon>Pseudomonadati</taxon>
        <taxon>Pseudomonadota</taxon>
        <taxon>Betaproteobacteria</taxon>
        <taxon>Burkholderiales</taxon>
        <taxon>Burkholderiaceae</taxon>
        <taxon>Burkholderia</taxon>
        <taxon>Burkholderia cepacia complex</taxon>
    </lineage>
</organism>
<dbReference type="EMBL" id="PQVP01000006">
    <property type="protein sequence ID" value="POZ80140.1"/>
    <property type="molecule type" value="Genomic_DNA"/>
</dbReference>
<comment type="caution">
    <text evidence="2">The sequence shown here is derived from an EMBL/GenBank/DDBJ whole genome shotgun (WGS) entry which is preliminary data.</text>
</comment>
<evidence type="ECO:0000256" key="1">
    <source>
        <dbReference type="SAM" id="SignalP"/>
    </source>
</evidence>